<reference evidence="9 10" key="1">
    <citation type="submission" date="2018-09" db="EMBL/GenBank/DDBJ databases">
        <authorList>
            <person name="Wang Z."/>
        </authorList>
    </citation>
    <scope>NUCLEOTIDE SEQUENCE [LARGE SCALE GENOMIC DNA]</scope>
    <source>
        <strain evidence="9 10">ALS 81</strain>
    </source>
</reference>
<keyword evidence="3" id="KW-0813">Transport</keyword>
<evidence type="ECO:0000313" key="10">
    <source>
        <dbReference type="Proteomes" id="UP000286482"/>
    </source>
</evidence>
<dbReference type="GO" id="GO:0005886">
    <property type="term" value="C:plasma membrane"/>
    <property type="evidence" value="ECO:0007669"/>
    <property type="project" value="UniProtKB-SubCell"/>
</dbReference>
<dbReference type="OrthoDB" id="554695at2"/>
<dbReference type="EMBL" id="RAQO01000007">
    <property type="protein sequence ID" value="RKF17533.1"/>
    <property type="molecule type" value="Genomic_DNA"/>
</dbReference>
<evidence type="ECO:0000256" key="1">
    <source>
        <dbReference type="ARBA" id="ARBA00004651"/>
    </source>
</evidence>
<feature type="transmembrane region" description="Helical" evidence="8">
    <location>
        <begin position="105"/>
        <end position="122"/>
    </location>
</feature>
<keyword evidence="7 8" id="KW-0472">Membrane</keyword>
<dbReference type="AlphaFoldDB" id="A0A420EA23"/>
<feature type="transmembrane region" description="Helical" evidence="8">
    <location>
        <begin position="12"/>
        <end position="44"/>
    </location>
</feature>
<evidence type="ECO:0000256" key="7">
    <source>
        <dbReference type="ARBA" id="ARBA00023136"/>
    </source>
</evidence>
<evidence type="ECO:0000256" key="4">
    <source>
        <dbReference type="ARBA" id="ARBA00022475"/>
    </source>
</evidence>
<keyword evidence="5 8" id="KW-0812">Transmembrane</keyword>
<evidence type="ECO:0000256" key="5">
    <source>
        <dbReference type="ARBA" id="ARBA00022692"/>
    </source>
</evidence>
<dbReference type="PANTHER" id="PTHR30269:SF25">
    <property type="entry name" value="MEMBRANE TRANSPORTER PROTEIN-RELATED"/>
    <property type="match status" value="1"/>
</dbReference>
<dbReference type="InterPro" id="IPR002781">
    <property type="entry name" value="TM_pro_TauE-like"/>
</dbReference>
<keyword evidence="6 8" id="KW-1133">Transmembrane helix</keyword>
<keyword evidence="10" id="KW-1185">Reference proteome</keyword>
<protein>
    <recommendedName>
        <fullName evidence="8">Probable membrane transporter protein</fullName>
    </recommendedName>
</protein>
<feature type="transmembrane region" description="Helical" evidence="8">
    <location>
        <begin position="143"/>
        <end position="172"/>
    </location>
</feature>
<gene>
    <name evidence="9" type="ORF">DBZ36_13080</name>
</gene>
<organism evidence="9 10">
    <name type="scientific">Alginatibacterium sediminis</name>
    <dbReference type="NCBI Taxonomy" id="2164068"/>
    <lineage>
        <taxon>Bacteria</taxon>
        <taxon>Pseudomonadati</taxon>
        <taxon>Pseudomonadota</taxon>
        <taxon>Gammaproteobacteria</taxon>
        <taxon>Alteromonadales</taxon>
        <taxon>Alteromonadaceae</taxon>
        <taxon>Alginatibacterium</taxon>
    </lineage>
</organism>
<evidence type="ECO:0000256" key="8">
    <source>
        <dbReference type="RuleBase" id="RU363041"/>
    </source>
</evidence>
<evidence type="ECO:0000256" key="6">
    <source>
        <dbReference type="ARBA" id="ARBA00022989"/>
    </source>
</evidence>
<comment type="caution">
    <text evidence="9">The sequence shown here is derived from an EMBL/GenBank/DDBJ whole genome shotgun (WGS) entry which is preliminary data.</text>
</comment>
<proteinExistence type="inferred from homology"/>
<evidence type="ECO:0000313" key="9">
    <source>
        <dbReference type="EMBL" id="RKF17533.1"/>
    </source>
</evidence>
<sequence length="261" mass="27680">MVTFSYVDSVYWILFSLAIVAGIVDAIAGGGGLITVPCLLLAGVPPLSALGTNRLQAVIGEATASLTFIMSKQIPLDGLVRGSVWTYAGALLGSVTISLVDKESLEILLPVLMAAITVYSVASKKLKAESPRIAKMNTKQFMMVCGLLIGFYNGFFGPGTGSLWMLCFVVLLGFTLKQATMVTKPLNLVGNLVSLLMFIYLGHVDFALGLIMGLGQVIGSIAGSKLVLSYGSRLVRPVFISVTTLMTAKLIFDRVFTDGLV</sequence>
<dbReference type="Proteomes" id="UP000286482">
    <property type="component" value="Unassembled WGS sequence"/>
</dbReference>
<feature type="transmembrane region" description="Helical" evidence="8">
    <location>
        <begin position="79"/>
        <end position="99"/>
    </location>
</feature>
<evidence type="ECO:0000256" key="3">
    <source>
        <dbReference type="ARBA" id="ARBA00022448"/>
    </source>
</evidence>
<comment type="similarity">
    <text evidence="2 8">Belongs to the 4-toluene sulfonate uptake permease (TSUP) (TC 2.A.102) family.</text>
</comment>
<comment type="subcellular location">
    <subcellularLocation>
        <location evidence="1 8">Cell membrane</location>
        <topology evidence="1 8">Multi-pass membrane protein</topology>
    </subcellularLocation>
</comment>
<name>A0A420EA23_9ALTE</name>
<dbReference type="Pfam" id="PF01925">
    <property type="entry name" value="TauE"/>
    <property type="match status" value="1"/>
</dbReference>
<dbReference type="PANTHER" id="PTHR30269">
    <property type="entry name" value="TRANSMEMBRANE PROTEIN YFCA"/>
    <property type="match status" value="1"/>
</dbReference>
<evidence type="ECO:0000256" key="2">
    <source>
        <dbReference type="ARBA" id="ARBA00009142"/>
    </source>
</evidence>
<keyword evidence="4 8" id="KW-1003">Cell membrane</keyword>
<accession>A0A420EA23</accession>
<dbReference type="InterPro" id="IPR052017">
    <property type="entry name" value="TSUP"/>
</dbReference>